<gene>
    <name evidence="1" type="ORF">RSE6_13029</name>
</gene>
<keyword evidence="2" id="KW-1185">Reference proteome</keyword>
<evidence type="ECO:0000313" key="2">
    <source>
        <dbReference type="Proteomes" id="UP000177625"/>
    </source>
</evidence>
<dbReference type="AlphaFoldDB" id="A0A1E1MRY5"/>
<protein>
    <submittedName>
        <fullName evidence="1">Uncharacterized protein</fullName>
    </submittedName>
</protein>
<accession>A0A1E1MRY5</accession>
<proteinExistence type="predicted"/>
<dbReference type="Proteomes" id="UP000177625">
    <property type="component" value="Unassembled WGS sequence"/>
</dbReference>
<name>A0A1E1MRY5_RHYSE</name>
<dbReference type="EMBL" id="FJVC01000512">
    <property type="protein sequence ID" value="CZT51826.1"/>
    <property type="molecule type" value="Genomic_DNA"/>
</dbReference>
<evidence type="ECO:0000313" key="1">
    <source>
        <dbReference type="EMBL" id="CZT51826.1"/>
    </source>
</evidence>
<organism evidence="1 2">
    <name type="scientific">Rhynchosporium secalis</name>
    <name type="common">Barley scald fungus</name>
    <dbReference type="NCBI Taxonomy" id="38038"/>
    <lineage>
        <taxon>Eukaryota</taxon>
        <taxon>Fungi</taxon>
        <taxon>Dikarya</taxon>
        <taxon>Ascomycota</taxon>
        <taxon>Pezizomycotina</taxon>
        <taxon>Leotiomycetes</taxon>
        <taxon>Helotiales</taxon>
        <taxon>Ploettnerulaceae</taxon>
        <taxon>Rhynchosporium</taxon>
    </lineage>
</organism>
<sequence length="309" mass="33851">MPVLVRYCTASDTSYAGIPIVPVNLGSSICPSPHVTFSNSTALVVASNPGGPSFFNVNNYSNLPLLVPAGALSAAYRVYYLRYIRVFLKLKYNNTLILELLCLFNKLNSKLYKYYLPDYINTEYTILSSLLLGDESRDPELNRGGIIAACKAIDQIYRLAKSAAPTTTLEIATTGDLGFKISYREEFIKADLDTLIVDSAKSRIKELNTIIREFAQKAIFKAIISITRGKRSLPSSSKIASDLDTPGPSLKKKARGISYYTRSAARAALVNLGKELDKVVPVLDVLEAPETSGENAGEIEVEVVEEAEF</sequence>
<reference evidence="2" key="1">
    <citation type="submission" date="2016-03" db="EMBL/GenBank/DDBJ databases">
        <authorList>
            <person name="Guldener U."/>
        </authorList>
    </citation>
    <scope>NUCLEOTIDE SEQUENCE [LARGE SCALE GENOMIC DNA]</scope>
</reference>